<dbReference type="InterPro" id="IPR032675">
    <property type="entry name" value="LRR_dom_sf"/>
</dbReference>
<gene>
    <name evidence="2" type="ORF">GSI_04573</name>
</gene>
<dbReference type="AlphaFoldDB" id="A0A2G8SH69"/>
<accession>A0A2G8SH69</accession>
<feature type="domain" description="F-box" evidence="1">
    <location>
        <begin position="53"/>
        <end position="108"/>
    </location>
</feature>
<dbReference type="InterPro" id="IPR036047">
    <property type="entry name" value="F-box-like_dom_sf"/>
</dbReference>
<dbReference type="Gene3D" id="1.20.1280.50">
    <property type="match status" value="1"/>
</dbReference>
<evidence type="ECO:0000259" key="1">
    <source>
        <dbReference type="PROSITE" id="PS50181"/>
    </source>
</evidence>
<sequence length="628" mass="70814">MSLHSAATILPYPELASALSEGDAAALIKLSNASQVWAYEKYISTLLAIQGSITPIDDLPPEILRMVFAYVPSEQVWWDETAWMLSLQLVCRRWRSVLLATPGYWVQGIDRVMDLYKRDNRSLLVSDSTEEDTRVQVLDLFLNRSAPYPLELTMAYMSEARCPGWRAFEKHLDRVTVFEVDAMDAADLQENILPAVTTEMKQLESLALDVDHFNMSTKGLDRWEAQNLPRLRDLTISSYLFCRATTVPSLRTVVLTGERYIESLSALLPALEGCPALATLSLHLDSNHRRRKGNKRRTPERIVDLPNLLHLNVAGTTSEIYSFLSFVSFPSTTHIQLVVNNVHRVEDPLLLLPSMLPRHHWSAYTSPNIDRLHLHKGTPRWLYSHGGCVSMRGYIQGNERLSIVPALGSNVDADGLVQFLNTFSACTLTELALDLRSRYHTSPFWASFFAALPDLRRLELLSQATSQYPDPELRKINLTIACEFLKASKGRLGTSLAWVLRAFEGCPGDLDQELWDVEMALSYLAEVGGHLERLELYIVTPTSKDLFPYRDPAEPIDLKQLATNGTASRSVARAYISRLEEAADVVVISGGWGFLEDDEQDLEAYINDDEDVRTWRTRKTVKDSGNVL</sequence>
<dbReference type="EMBL" id="AYKW01000008">
    <property type="protein sequence ID" value="PIL33124.1"/>
    <property type="molecule type" value="Genomic_DNA"/>
</dbReference>
<dbReference type="InterPro" id="IPR001810">
    <property type="entry name" value="F-box_dom"/>
</dbReference>
<reference evidence="2 3" key="1">
    <citation type="journal article" date="2015" name="Sci. Rep.">
        <title>Chromosome-level genome map provides insights into diverse defense mechanisms in the medicinal fungus Ganoderma sinense.</title>
        <authorList>
            <person name="Zhu Y."/>
            <person name="Xu J."/>
            <person name="Sun C."/>
            <person name="Zhou S."/>
            <person name="Xu H."/>
            <person name="Nelson D.R."/>
            <person name="Qian J."/>
            <person name="Song J."/>
            <person name="Luo H."/>
            <person name="Xiang L."/>
            <person name="Li Y."/>
            <person name="Xu Z."/>
            <person name="Ji A."/>
            <person name="Wang L."/>
            <person name="Lu S."/>
            <person name="Hayward A."/>
            <person name="Sun W."/>
            <person name="Li X."/>
            <person name="Schwartz D.C."/>
            <person name="Wang Y."/>
            <person name="Chen S."/>
        </authorList>
    </citation>
    <scope>NUCLEOTIDE SEQUENCE [LARGE SCALE GENOMIC DNA]</scope>
    <source>
        <strain evidence="2 3">ZZ0214-1</strain>
    </source>
</reference>
<dbReference type="Pfam" id="PF12937">
    <property type="entry name" value="F-box-like"/>
    <property type="match status" value="1"/>
</dbReference>
<protein>
    <recommendedName>
        <fullName evidence="1">F-box domain-containing protein</fullName>
    </recommendedName>
</protein>
<dbReference type="Proteomes" id="UP000230002">
    <property type="component" value="Unassembled WGS sequence"/>
</dbReference>
<comment type="caution">
    <text evidence="2">The sequence shown here is derived from an EMBL/GenBank/DDBJ whole genome shotgun (WGS) entry which is preliminary data.</text>
</comment>
<dbReference type="SUPFAM" id="SSF81383">
    <property type="entry name" value="F-box domain"/>
    <property type="match status" value="1"/>
</dbReference>
<dbReference type="SUPFAM" id="SSF52047">
    <property type="entry name" value="RNI-like"/>
    <property type="match status" value="1"/>
</dbReference>
<name>A0A2G8SH69_9APHY</name>
<proteinExistence type="predicted"/>
<dbReference type="OrthoDB" id="2751943at2759"/>
<organism evidence="2 3">
    <name type="scientific">Ganoderma sinense ZZ0214-1</name>
    <dbReference type="NCBI Taxonomy" id="1077348"/>
    <lineage>
        <taxon>Eukaryota</taxon>
        <taxon>Fungi</taxon>
        <taxon>Dikarya</taxon>
        <taxon>Basidiomycota</taxon>
        <taxon>Agaricomycotina</taxon>
        <taxon>Agaricomycetes</taxon>
        <taxon>Polyporales</taxon>
        <taxon>Polyporaceae</taxon>
        <taxon>Ganoderma</taxon>
    </lineage>
</organism>
<keyword evidence="3" id="KW-1185">Reference proteome</keyword>
<dbReference type="Gene3D" id="3.80.10.10">
    <property type="entry name" value="Ribonuclease Inhibitor"/>
    <property type="match status" value="1"/>
</dbReference>
<dbReference type="PROSITE" id="PS50181">
    <property type="entry name" value="FBOX"/>
    <property type="match status" value="1"/>
</dbReference>
<evidence type="ECO:0000313" key="3">
    <source>
        <dbReference type="Proteomes" id="UP000230002"/>
    </source>
</evidence>
<evidence type="ECO:0000313" key="2">
    <source>
        <dbReference type="EMBL" id="PIL33124.1"/>
    </source>
</evidence>